<dbReference type="EMBL" id="AOIJ01000051">
    <property type="protein sequence ID" value="ELY79546.1"/>
    <property type="molecule type" value="Genomic_DNA"/>
</dbReference>
<dbReference type="GO" id="GO:0046872">
    <property type="term" value="F:metal ion binding"/>
    <property type="evidence" value="ECO:0007669"/>
    <property type="project" value="UniProtKB-KW"/>
</dbReference>
<gene>
    <name evidence="4" type="ORF">C486_11114</name>
</gene>
<keyword evidence="2" id="KW-0408">Iron</keyword>
<accession>L9Z0Y4</accession>
<reference evidence="4 5" key="1">
    <citation type="journal article" date="2014" name="PLoS Genet.">
        <title>Phylogenetically driven sequencing of extremely halophilic archaea reveals strategies for static and dynamic osmo-response.</title>
        <authorList>
            <person name="Becker E.A."/>
            <person name="Seitzer P.M."/>
            <person name="Tritt A."/>
            <person name="Larsen D."/>
            <person name="Krusor M."/>
            <person name="Yao A.I."/>
            <person name="Wu D."/>
            <person name="Madern D."/>
            <person name="Eisen J.A."/>
            <person name="Darling A.E."/>
            <person name="Facciotti M.T."/>
        </authorList>
    </citation>
    <scope>NUCLEOTIDE SEQUENCE [LARGE SCALE GENOMIC DNA]</scope>
    <source>
        <strain evidence="4 5">JCM 14663</strain>
    </source>
</reference>
<proteinExistence type="predicted"/>
<dbReference type="SUPFAM" id="SSF56014">
    <property type="entry name" value="Nitrite and sulphite reductase 4Fe-4S domain-like"/>
    <property type="match status" value="1"/>
</dbReference>
<dbReference type="PATRIC" id="fig|1230459.4.peg.2208"/>
<evidence type="ECO:0000256" key="1">
    <source>
        <dbReference type="ARBA" id="ARBA00022723"/>
    </source>
</evidence>
<evidence type="ECO:0000256" key="2">
    <source>
        <dbReference type="ARBA" id="ARBA00023004"/>
    </source>
</evidence>
<keyword evidence="1" id="KW-0479">Metal-binding</keyword>
<dbReference type="AlphaFoldDB" id="L9Z0Y4"/>
<dbReference type="Gene3D" id="3.30.413.10">
    <property type="entry name" value="Sulfite Reductase Hemoprotein, domain 1"/>
    <property type="match status" value="1"/>
</dbReference>
<dbReference type="Proteomes" id="UP000011592">
    <property type="component" value="Unassembled WGS sequence"/>
</dbReference>
<dbReference type="InterPro" id="IPR045854">
    <property type="entry name" value="NO2/SO3_Rdtase_4Fe4S_sf"/>
</dbReference>
<keyword evidence="3" id="KW-0411">Iron-sulfur</keyword>
<evidence type="ECO:0000256" key="3">
    <source>
        <dbReference type="ARBA" id="ARBA00023014"/>
    </source>
</evidence>
<name>L9Z0Y4_9EURY</name>
<dbReference type="GO" id="GO:0051536">
    <property type="term" value="F:iron-sulfur cluster binding"/>
    <property type="evidence" value="ECO:0007669"/>
    <property type="project" value="UniProtKB-KW"/>
</dbReference>
<comment type="caution">
    <text evidence="4">The sequence shown here is derived from an EMBL/GenBank/DDBJ whole genome shotgun (WGS) entry which is preliminary data.</text>
</comment>
<evidence type="ECO:0000313" key="4">
    <source>
        <dbReference type="EMBL" id="ELY79546.1"/>
    </source>
</evidence>
<evidence type="ECO:0000313" key="5">
    <source>
        <dbReference type="Proteomes" id="UP000011592"/>
    </source>
</evidence>
<protein>
    <submittedName>
        <fullName evidence="4">Nitrite and sulphite reductase 4Fe-4S region</fullName>
    </submittedName>
</protein>
<keyword evidence="5" id="KW-1185">Reference proteome</keyword>
<sequence length="105" mass="11442">MGRAGVVALQSGSVLRNISDDPLYGKAAEFVEAGPLLETYPAEPNSFERGAMACTETEFCSIALTETKARLARMLRWVNENVELPDDVGTIKMHSSGVPRTADRR</sequence>
<organism evidence="4 5">
    <name type="scientific">Natrinema gari JCM 14663</name>
    <dbReference type="NCBI Taxonomy" id="1230459"/>
    <lineage>
        <taxon>Archaea</taxon>
        <taxon>Methanobacteriati</taxon>
        <taxon>Methanobacteriota</taxon>
        <taxon>Stenosarchaea group</taxon>
        <taxon>Halobacteria</taxon>
        <taxon>Halobacteriales</taxon>
        <taxon>Natrialbaceae</taxon>
        <taxon>Natrinema</taxon>
    </lineage>
</organism>